<dbReference type="NCBIfam" id="NF008912">
    <property type="entry name" value="PRK12275.1-6"/>
    <property type="match status" value="1"/>
</dbReference>
<keyword evidence="2" id="KW-1185">Reference proteome</keyword>
<dbReference type="Gene3D" id="1.20.1440.60">
    <property type="entry name" value="23S rRNA-intervening sequence"/>
    <property type="match status" value="1"/>
</dbReference>
<dbReference type="Proteomes" id="UP000254771">
    <property type="component" value="Unassembled WGS sequence"/>
</dbReference>
<dbReference type="Pfam" id="PF05635">
    <property type="entry name" value="23S_rRNA_IVP"/>
    <property type="match status" value="1"/>
</dbReference>
<evidence type="ECO:0000313" key="2">
    <source>
        <dbReference type="Proteomes" id="UP000254771"/>
    </source>
</evidence>
<dbReference type="InterPro" id="IPR036583">
    <property type="entry name" value="23S_rRNA_IVS_sf"/>
</dbReference>
<dbReference type="SUPFAM" id="SSF158446">
    <property type="entry name" value="IVS-encoded protein-like"/>
    <property type="match status" value="1"/>
</dbReference>
<protein>
    <submittedName>
        <fullName evidence="1">Four helix bundle protein</fullName>
    </submittedName>
</protein>
<name>A0A370D7G5_9GAMM</name>
<sequence>MTTQFEELEVWKRSARLSVEIYKVLRDCRDYSFKDQLSRSGLSVPSNIAEGFERESLKESLNFLSYAKGSCGELRTQTYIGIKIGYIDTVTGTRWIAESKQISVMLAGLIRTRRNFVRQQSRTAPT</sequence>
<dbReference type="PANTHER" id="PTHR38471:SF2">
    <property type="entry name" value="FOUR HELIX BUNDLE PROTEIN"/>
    <property type="match status" value="1"/>
</dbReference>
<proteinExistence type="predicted"/>
<gene>
    <name evidence="1" type="ORF">DIZ78_17800</name>
</gene>
<reference evidence="1 2" key="1">
    <citation type="journal article" date="2018" name="ISME J.">
        <title>Endosymbiont genomes yield clues of tubeworm success.</title>
        <authorList>
            <person name="Li Y."/>
            <person name="Liles M.R."/>
            <person name="Halanych K.M."/>
        </authorList>
    </citation>
    <scope>NUCLEOTIDE SEQUENCE [LARGE SCALE GENOMIC DNA]</scope>
    <source>
        <strain evidence="1">A1462</strain>
    </source>
</reference>
<dbReference type="PANTHER" id="PTHR38471">
    <property type="entry name" value="FOUR HELIX BUNDLE PROTEIN"/>
    <property type="match status" value="1"/>
</dbReference>
<dbReference type="EMBL" id="QFXE01000023">
    <property type="protein sequence ID" value="RDH80912.1"/>
    <property type="molecule type" value="Genomic_DNA"/>
</dbReference>
<dbReference type="InterPro" id="IPR012657">
    <property type="entry name" value="23S_rRNA-intervening_sequence"/>
</dbReference>
<organism evidence="1 2">
    <name type="scientific">endosymbiont of Escarpia spicata</name>
    <dbReference type="NCBI Taxonomy" id="2200908"/>
    <lineage>
        <taxon>Bacteria</taxon>
        <taxon>Pseudomonadati</taxon>
        <taxon>Pseudomonadota</taxon>
        <taxon>Gammaproteobacteria</taxon>
        <taxon>sulfur-oxidizing symbionts</taxon>
    </lineage>
</organism>
<dbReference type="AlphaFoldDB" id="A0A370D7G5"/>
<comment type="caution">
    <text evidence="1">The sequence shown here is derived from an EMBL/GenBank/DDBJ whole genome shotgun (WGS) entry which is preliminary data.</text>
</comment>
<accession>A0A370D7G5</accession>
<dbReference type="CDD" id="cd16377">
    <property type="entry name" value="23S_rRNA_IVP_like"/>
    <property type="match status" value="1"/>
</dbReference>
<dbReference type="NCBIfam" id="TIGR02436">
    <property type="entry name" value="four helix bundle protein"/>
    <property type="match status" value="1"/>
</dbReference>
<evidence type="ECO:0000313" key="1">
    <source>
        <dbReference type="EMBL" id="RDH80912.1"/>
    </source>
</evidence>